<feature type="region of interest" description="Disordered" evidence="1">
    <location>
        <begin position="46"/>
        <end position="70"/>
    </location>
</feature>
<proteinExistence type="predicted"/>
<dbReference type="EMBL" id="CP027860">
    <property type="protein sequence ID" value="AVP96506.1"/>
    <property type="molecule type" value="Genomic_DNA"/>
</dbReference>
<dbReference type="Proteomes" id="UP000241074">
    <property type="component" value="Chromosome"/>
</dbReference>
<evidence type="ECO:0000313" key="2">
    <source>
        <dbReference type="EMBL" id="AVP96506.1"/>
    </source>
</evidence>
<reference evidence="2 3" key="2">
    <citation type="submission" date="2018-03" db="EMBL/GenBank/DDBJ databases">
        <authorList>
            <person name="Keele B.F."/>
        </authorList>
    </citation>
    <scope>NUCLEOTIDE SEQUENCE [LARGE SCALE GENOMIC DNA]</scope>
    <source>
        <strain evidence="2 3">D13</strain>
    </source>
</reference>
<name>A0A2P1PNV6_9GAMM</name>
<organism evidence="2 3">
    <name type="scientific">Ahniella affigens</name>
    <dbReference type="NCBI Taxonomy" id="2021234"/>
    <lineage>
        <taxon>Bacteria</taxon>
        <taxon>Pseudomonadati</taxon>
        <taxon>Pseudomonadota</taxon>
        <taxon>Gammaproteobacteria</taxon>
        <taxon>Lysobacterales</taxon>
        <taxon>Rhodanobacteraceae</taxon>
        <taxon>Ahniella</taxon>
    </lineage>
</organism>
<gene>
    <name evidence="2" type="ORF">C7S18_04525</name>
</gene>
<reference evidence="2 3" key="1">
    <citation type="submission" date="2018-03" db="EMBL/GenBank/DDBJ databases">
        <title>Ahniella affigens gen. nov., sp. nov., a gammaproteobacterium isolated from sandy soil near a stream.</title>
        <authorList>
            <person name="Ko Y."/>
            <person name="Kim J.-H."/>
        </authorList>
    </citation>
    <scope>NUCLEOTIDE SEQUENCE [LARGE SCALE GENOMIC DNA]</scope>
    <source>
        <strain evidence="2 3">D13</strain>
    </source>
</reference>
<evidence type="ECO:0000256" key="1">
    <source>
        <dbReference type="SAM" id="MobiDB-lite"/>
    </source>
</evidence>
<sequence>MKALAEPIARQSKKEDGCTGRFCEARSNAQAPLPEQPFGVVAAIKQEGSSRSSQSQLNLANFTCRHRHQG</sequence>
<keyword evidence="3" id="KW-1185">Reference proteome</keyword>
<accession>A0A2P1PNV6</accession>
<feature type="compositionally biased region" description="Polar residues" evidence="1">
    <location>
        <begin position="47"/>
        <end position="61"/>
    </location>
</feature>
<evidence type="ECO:0000313" key="3">
    <source>
        <dbReference type="Proteomes" id="UP000241074"/>
    </source>
</evidence>
<dbReference type="KEGG" id="xba:C7S18_04525"/>
<protein>
    <submittedName>
        <fullName evidence="2">Uncharacterized protein</fullName>
    </submittedName>
</protein>
<dbReference type="AlphaFoldDB" id="A0A2P1PNV6"/>